<proteinExistence type="predicted"/>
<accession>A0A9P0HL41</accession>
<protein>
    <submittedName>
        <fullName evidence="1">Uncharacterized protein</fullName>
    </submittedName>
</protein>
<keyword evidence="2" id="KW-1185">Reference proteome</keyword>
<sequence length="76" mass="7910">MLRCGLNKTPQMTAILPVVPAARCRRADQMTDTDPPRRPIAIRAAVELPGRCTAPLVAAAPSCQHDAHPSGSGGAP</sequence>
<reference evidence="1" key="1">
    <citation type="submission" date="2022-01" db="EMBL/GenBank/DDBJ databases">
        <authorList>
            <person name="King R."/>
        </authorList>
    </citation>
    <scope>NUCLEOTIDE SEQUENCE</scope>
</reference>
<name>A0A9P0HL41_NEZVI</name>
<evidence type="ECO:0000313" key="2">
    <source>
        <dbReference type="Proteomes" id="UP001152798"/>
    </source>
</evidence>
<dbReference type="AlphaFoldDB" id="A0A9P0HL41"/>
<evidence type="ECO:0000313" key="1">
    <source>
        <dbReference type="EMBL" id="CAH1403729.1"/>
    </source>
</evidence>
<organism evidence="1 2">
    <name type="scientific">Nezara viridula</name>
    <name type="common">Southern green stink bug</name>
    <name type="synonym">Cimex viridulus</name>
    <dbReference type="NCBI Taxonomy" id="85310"/>
    <lineage>
        <taxon>Eukaryota</taxon>
        <taxon>Metazoa</taxon>
        <taxon>Ecdysozoa</taxon>
        <taxon>Arthropoda</taxon>
        <taxon>Hexapoda</taxon>
        <taxon>Insecta</taxon>
        <taxon>Pterygota</taxon>
        <taxon>Neoptera</taxon>
        <taxon>Paraneoptera</taxon>
        <taxon>Hemiptera</taxon>
        <taxon>Heteroptera</taxon>
        <taxon>Panheteroptera</taxon>
        <taxon>Pentatomomorpha</taxon>
        <taxon>Pentatomoidea</taxon>
        <taxon>Pentatomidae</taxon>
        <taxon>Pentatominae</taxon>
        <taxon>Nezara</taxon>
    </lineage>
</organism>
<dbReference type="EMBL" id="OV725081">
    <property type="protein sequence ID" value="CAH1403729.1"/>
    <property type="molecule type" value="Genomic_DNA"/>
</dbReference>
<dbReference type="Proteomes" id="UP001152798">
    <property type="component" value="Chromosome 5"/>
</dbReference>
<gene>
    <name evidence="1" type="ORF">NEZAVI_LOCUS12294</name>
</gene>